<name>A0AAV8YVK9_9CUCU</name>
<keyword evidence="2" id="KW-1185">Reference proteome</keyword>
<protein>
    <submittedName>
        <fullName evidence="1">Uncharacterized protein</fullName>
    </submittedName>
</protein>
<evidence type="ECO:0000313" key="1">
    <source>
        <dbReference type="EMBL" id="KAJ8955009.1"/>
    </source>
</evidence>
<comment type="caution">
    <text evidence="1">The sequence shown here is derived from an EMBL/GenBank/DDBJ whole genome shotgun (WGS) entry which is preliminary data.</text>
</comment>
<dbReference type="EMBL" id="JAPWTK010000041">
    <property type="protein sequence ID" value="KAJ8955009.1"/>
    <property type="molecule type" value="Genomic_DNA"/>
</dbReference>
<organism evidence="1 2">
    <name type="scientific">Aromia moschata</name>
    <dbReference type="NCBI Taxonomy" id="1265417"/>
    <lineage>
        <taxon>Eukaryota</taxon>
        <taxon>Metazoa</taxon>
        <taxon>Ecdysozoa</taxon>
        <taxon>Arthropoda</taxon>
        <taxon>Hexapoda</taxon>
        <taxon>Insecta</taxon>
        <taxon>Pterygota</taxon>
        <taxon>Neoptera</taxon>
        <taxon>Endopterygota</taxon>
        <taxon>Coleoptera</taxon>
        <taxon>Polyphaga</taxon>
        <taxon>Cucujiformia</taxon>
        <taxon>Chrysomeloidea</taxon>
        <taxon>Cerambycidae</taxon>
        <taxon>Cerambycinae</taxon>
        <taxon>Callichromatini</taxon>
        <taxon>Aromia</taxon>
    </lineage>
</organism>
<gene>
    <name evidence="1" type="ORF">NQ318_000441</name>
</gene>
<proteinExistence type="predicted"/>
<sequence>MERCRDCQGEYIEGGCMNFGHSCYGGMGKRASELVDTNEEVLQDIQEDENPALVFTGPRSSYKPKLSQRLTQQQYDNISRVIRQWIQNYRRAQEIPTEAN</sequence>
<evidence type="ECO:0000313" key="2">
    <source>
        <dbReference type="Proteomes" id="UP001162162"/>
    </source>
</evidence>
<dbReference type="AlphaFoldDB" id="A0AAV8YVK9"/>
<dbReference type="Proteomes" id="UP001162162">
    <property type="component" value="Unassembled WGS sequence"/>
</dbReference>
<reference evidence="1" key="1">
    <citation type="journal article" date="2023" name="Insect Mol. Biol.">
        <title>Genome sequencing provides insights into the evolution of gene families encoding plant cell wall-degrading enzymes in longhorned beetles.</title>
        <authorList>
            <person name="Shin N.R."/>
            <person name="Okamura Y."/>
            <person name="Kirsch R."/>
            <person name="Pauchet Y."/>
        </authorList>
    </citation>
    <scope>NUCLEOTIDE SEQUENCE</scope>
    <source>
        <strain evidence="1">AMC_N1</strain>
    </source>
</reference>
<accession>A0AAV8YVK9</accession>